<dbReference type="AlphaFoldDB" id="A0A165BEZ0"/>
<accession>A0A165BEZ0</accession>
<reference evidence="2 3" key="1">
    <citation type="journal article" date="2016" name="Mol. Biol. Evol.">
        <title>Comparative Genomics of Early-Diverging Mushroom-Forming Fungi Provides Insights into the Origins of Lignocellulose Decay Capabilities.</title>
        <authorList>
            <person name="Nagy L.G."/>
            <person name="Riley R."/>
            <person name="Tritt A."/>
            <person name="Adam C."/>
            <person name="Daum C."/>
            <person name="Floudas D."/>
            <person name="Sun H."/>
            <person name="Yadav J.S."/>
            <person name="Pangilinan J."/>
            <person name="Larsson K.H."/>
            <person name="Matsuura K."/>
            <person name="Barry K."/>
            <person name="Labutti K."/>
            <person name="Kuo R."/>
            <person name="Ohm R.A."/>
            <person name="Bhattacharya S.S."/>
            <person name="Shirouzu T."/>
            <person name="Yoshinaga Y."/>
            <person name="Martin F.M."/>
            <person name="Grigoriev I.V."/>
            <person name="Hibbett D.S."/>
        </authorList>
    </citation>
    <scope>NUCLEOTIDE SEQUENCE [LARGE SCALE GENOMIC DNA]</scope>
    <source>
        <strain evidence="2 3">93-53</strain>
    </source>
</reference>
<dbReference type="OrthoDB" id="2803101at2759"/>
<protein>
    <submittedName>
        <fullName evidence="2">Uncharacterized protein</fullName>
    </submittedName>
</protein>
<organism evidence="2 3">
    <name type="scientific">Laetiporus sulphureus 93-53</name>
    <dbReference type="NCBI Taxonomy" id="1314785"/>
    <lineage>
        <taxon>Eukaryota</taxon>
        <taxon>Fungi</taxon>
        <taxon>Dikarya</taxon>
        <taxon>Basidiomycota</taxon>
        <taxon>Agaricomycotina</taxon>
        <taxon>Agaricomycetes</taxon>
        <taxon>Polyporales</taxon>
        <taxon>Laetiporus</taxon>
    </lineage>
</organism>
<proteinExistence type="predicted"/>
<keyword evidence="3" id="KW-1185">Reference proteome</keyword>
<evidence type="ECO:0000313" key="3">
    <source>
        <dbReference type="Proteomes" id="UP000076871"/>
    </source>
</evidence>
<dbReference type="Proteomes" id="UP000076871">
    <property type="component" value="Unassembled WGS sequence"/>
</dbReference>
<feature type="compositionally biased region" description="Basic and acidic residues" evidence="1">
    <location>
        <begin position="1"/>
        <end position="12"/>
    </location>
</feature>
<feature type="region of interest" description="Disordered" evidence="1">
    <location>
        <begin position="1"/>
        <end position="20"/>
    </location>
</feature>
<dbReference type="EMBL" id="KV427674">
    <property type="protein sequence ID" value="KZT00912.1"/>
    <property type="molecule type" value="Genomic_DNA"/>
</dbReference>
<gene>
    <name evidence="2" type="ORF">LAESUDRAFT_731847</name>
</gene>
<dbReference type="InParanoid" id="A0A165BEZ0"/>
<dbReference type="GeneID" id="63827157"/>
<evidence type="ECO:0000313" key="2">
    <source>
        <dbReference type="EMBL" id="KZT00912.1"/>
    </source>
</evidence>
<dbReference type="RefSeq" id="XP_040758652.1">
    <property type="nucleotide sequence ID" value="XM_040910128.1"/>
</dbReference>
<sequence>MSLAKELDDSHEAASLFEEEPPSTKSAWSIFTDDWDKVNLELPTSSLPSTLRAAAVSTRQDGYNSMRARLRRYDMTIAPKCKHIEMWDISLDRTYAWPGMIVIQDTQPCGQRTIPRMPVKDVEIDWRTVEGRYTLALEDADVPPEYACRTEGAALPEKDIVSAMDPTQGICTEPGWSYVGPEFPGAGVGGAWVMKFWVPVPMSLFEWRECWQFQVRAKVRFGNWERMEWVGHSGPVNVMVEHLRREREMGKRPASRK</sequence>
<name>A0A165BEZ0_9APHY</name>
<evidence type="ECO:0000256" key="1">
    <source>
        <dbReference type="SAM" id="MobiDB-lite"/>
    </source>
</evidence>